<dbReference type="AlphaFoldDB" id="A0A0W1R700"/>
<evidence type="ECO:0000256" key="3">
    <source>
        <dbReference type="ARBA" id="ARBA00023163"/>
    </source>
</evidence>
<protein>
    <submittedName>
        <fullName evidence="6">AsnC family transcriptional regulator</fullName>
    </submittedName>
</protein>
<dbReference type="Pfam" id="PF13412">
    <property type="entry name" value="HTH_24"/>
    <property type="match status" value="1"/>
</dbReference>
<dbReference type="PANTHER" id="PTHR30154">
    <property type="entry name" value="LEUCINE-RESPONSIVE REGULATORY PROTEIN"/>
    <property type="match status" value="1"/>
</dbReference>
<dbReference type="InterPro" id="IPR011991">
    <property type="entry name" value="ArsR-like_HTH"/>
</dbReference>
<dbReference type="Proteomes" id="UP000054387">
    <property type="component" value="Unassembled WGS sequence"/>
</dbReference>
<keyword evidence="3" id="KW-0804">Transcription</keyword>
<dbReference type="InterPro" id="IPR036721">
    <property type="entry name" value="RCK_C_sf"/>
</dbReference>
<comment type="caution">
    <text evidence="6">The sequence shown here is derived from an EMBL/GenBank/DDBJ whole genome shotgun (WGS) entry which is preliminary data.</text>
</comment>
<dbReference type="PROSITE" id="PS00519">
    <property type="entry name" value="HTH_ASNC_1"/>
    <property type="match status" value="1"/>
</dbReference>
<keyword evidence="2" id="KW-0238">DNA-binding</keyword>
<gene>
    <name evidence="6" type="ORF">AUR64_15585</name>
</gene>
<dbReference type="OrthoDB" id="6762at2157"/>
<dbReference type="InterPro" id="IPR036388">
    <property type="entry name" value="WH-like_DNA-bd_sf"/>
</dbReference>
<feature type="domain" description="HTH asnC-type" evidence="4">
    <location>
        <begin position="7"/>
        <end position="70"/>
    </location>
</feature>
<dbReference type="GO" id="GO:0005829">
    <property type="term" value="C:cytosol"/>
    <property type="evidence" value="ECO:0007669"/>
    <property type="project" value="TreeGrafter"/>
</dbReference>
<dbReference type="EMBL" id="LOPU01000029">
    <property type="protein sequence ID" value="KTG09213.1"/>
    <property type="molecule type" value="Genomic_DNA"/>
</dbReference>
<dbReference type="SUPFAM" id="SSF116726">
    <property type="entry name" value="TrkA C-terminal domain-like"/>
    <property type="match status" value="1"/>
</dbReference>
<evidence type="ECO:0000313" key="7">
    <source>
        <dbReference type="Proteomes" id="UP000054387"/>
    </source>
</evidence>
<dbReference type="PROSITE" id="PS51202">
    <property type="entry name" value="RCK_C"/>
    <property type="match status" value="1"/>
</dbReference>
<sequence>MDGAFQLDEVDRRVIHALMADARNTSAPAIAEGLGVSAGTIRNRIARLEEAGIISGYHAHIDFERADGRLTNLYLCNAPVAERESVAARVRTVPGVVHVRELMTGRRNLHVLAVGEDIADLRRVARALSSLGIEIEDEDLVQADTYLPYAAYEPEEDERRGTLSDFVSLTGGSEIVEATIGEGAPIDGLTLSEAGERGLLSENMLVISVDRGDTVVTPRGDTVLRAGDEVTLFSRGEVPDETLAALRNTA</sequence>
<keyword evidence="7" id="KW-1185">Reference proteome</keyword>
<evidence type="ECO:0000259" key="5">
    <source>
        <dbReference type="PROSITE" id="PS51202"/>
    </source>
</evidence>
<evidence type="ECO:0000313" key="6">
    <source>
        <dbReference type="EMBL" id="KTG09213.1"/>
    </source>
</evidence>
<dbReference type="RefSeq" id="WP_058582366.1">
    <property type="nucleotide sequence ID" value="NZ_LOPU01000029.1"/>
</dbReference>
<dbReference type="InterPro" id="IPR019885">
    <property type="entry name" value="Tscrpt_reg_HTH_AsnC-type_CS"/>
</dbReference>
<dbReference type="PRINTS" id="PR00033">
    <property type="entry name" value="HTHASNC"/>
</dbReference>
<dbReference type="GO" id="GO:0006813">
    <property type="term" value="P:potassium ion transport"/>
    <property type="evidence" value="ECO:0007669"/>
    <property type="project" value="InterPro"/>
</dbReference>
<proteinExistence type="predicted"/>
<dbReference type="STRING" id="1514971.AUR64_15585"/>
<organism evidence="6 7">
    <name type="scientific">Haloprofundus marisrubri</name>
    <dbReference type="NCBI Taxonomy" id="1514971"/>
    <lineage>
        <taxon>Archaea</taxon>
        <taxon>Methanobacteriati</taxon>
        <taxon>Methanobacteriota</taxon>
        <taxon>Stenosarchaea group</taxon>
        <taxon>Halobacteria</taxon>
        <taxon>Halobacteriales</taxon>
        <taxon>Haloferacaceae</taxon>
        <taxon>Haloprofundus</taxon>
    </lineage>
</organism>
<dbReference type="Gene3D" id="3.30.70.1450">
    <property type="entry name" value="Regulator of K+ conductance, C-terminal domain"/>
    <property type="match status" value="1"/>
</dbReference>
<evidence type="ECO:0000259" key="4">
    <source>
        <dbReference type="PROSITE" id="PS50956"/>
    </source>
</evidence>
<dbReference type="PANTHER" id="PTHR30154:SF34">
    <property type="entry name" value="TRANSCRIPTIONAL REGULATOR AZLB"/>
    <property type="match status" value="1"/>
</dbReference>
<accession>A0A0W1R700</accession>
<dbReference type="Gene3D" id="1.10.10.10">
    <property type="entry name" value="Winged helix-like DNA-binding domain superfamily/Winged helix DNA-binding domain"/>
    <property type="match status" value="1"/>
</dbReference>
<dbReference type="CDD" id="cd00090">
    <property type="entry name" value="HTH_ARSR"/>
    <property type="match status" value="1"/>
</dbReference>
<evidence type="ECO:0000256" key="2">
    <source>
        <dbReference type="ARBA" id="ARBA00023125"/>
    </source>
</evidence>
<dbReference type="InterPro" id="IPR019888">
    <property type="entry name" value="Tscrpt_reg_AsnC-like"/>
</dbReference>
<dbReference type="Pfam" id="PF02080">
    <property type="entry name" value="TrkA_C"/>
    <property type="match status" value="1"/>
</dbReference>
<dbReference type="SUPFAM" id="SSF46785">
    <property type="entry name" value="Winged helix' DNA-binding domain"/>
    <property type="match status" value="1"/>
</dbReference>
<dbReference type="GO" id="GO:0008324">
    <property type="term" value="F:monoatomic cation transmembrane transporter activity"/>
    <property type="evidence" value="ECO:0007669"/>
    <property type="project" value="InterPro"/>
</dbReference>
<reference evidence="6 7" key="1">
    <citation type="submission" date="2015-12" db="EMBL/GenBank/DDBJ databases">
        <title>Haloprofundus marisrubri gen. nov., sp. nov., an extremely halophilic archaeon isolated from the Discovery deep brine-seawater interface in the Red Sea.</title>
        <authorList>
            <person name="Zhang G."/>
            <person name="Stingl U."/>
            <person name="Rashid M."/>
        </authorList>
    </citation>
    <scope>NUCLEOTIDE SEQUENCE [LARGE SCALE GENOMIC DNA]</scope>
    <source>
        <strain evidence="6 7">SB9</strain>
    </source>
</reference>
<feature type="domain" description="RCK C-terminal" evidence="5">
    <location>
        <begin position="161"/>
        <end position="249"/>
    </location>
</feature>
<evidence type="ECO:0000256" key="1">
    <source>
        <dbReference type="ARBA" id="ARBA00023015"/>
    </source>
</evidence>
<dbReference type="InterPro" id="IPR006037">
    <property type="entry name" value="RCK_C"/>
</dbReference>
<dbReference type="SMART" id="SM00344">
    <property type="entry name" value="HTH_ASNC"/>
    <property type="match status" value="1"/>
</dbReference>
<dbReference type="GO" id="GO:0043200">
    <property type="term" value="P:response to amino acid"/>
    <property type="evidence" value="ECO:0007669"/>
    <property type="project" value="TreeGrafter"/>
</dbReference>
<name>A0A0W1R700_9EURY</name>
<dbReference type="PROSITE" id="PS50956">
    <property type="entry name" value="HTH_ASNC_2"/>
    <property type="match status" value="1"/>
</dbReference>
<dbReference type="InterPro" id="IPR000485">
    <property type="entry name" value="AsnC-type_HTH_dom"/>
</dbReference>
<dbReference type="GO" id="GO:0043565">
    <property type="term" value="F:sequence-specific DNA binding"/>
    <property type="evidence" value="ECO:0007669"/>
    <property type="project" value="InterPro"/>
</dbReference>
<keyword evidence="1" id="KW-0805">Transcription regulation</keyword>
<dbReference type="InterPro" id="IPR036390">
    <property type="entry name" value="WH_DNA-bd_sf"/>
</dbReference>